<dbReference type="SUPFAM" id="SSF56719">
    <property type="entry name" value="Type II DNA topoisomerase"/>
    <property type="match status" value="1"/>
</dbReference>
<accession>A0AAE0FIL6</accession>
<dbReference type="EMBL" id="LGRX02017851">
    <property type="protein sequence ID" value="KAK3260324.1"/>
    <property type="molecule type" value="Genomic_DNA"/>
</dbReference>
<dbReference type="EC" id="5.6.2.2" evidence="2"/>
<feature type="region of interest" description="Disordered" evidence="8">
    <location>
        <begin position="553"/>
        <end position="583"/>
    </location>
</feature>
<dbReference type="Pfam" id="PF03989">
    <property type="entry name" value="DNA_gyraseA_C"/>
    <property type="match status" value="6"/>
</dbReference>
<evidence type="ECO:0000259" key="9">
    <source>
        <dbReference type="PROSITE" id="PS52040"/>
    </source>
</evidence>
<reference evidence="10 11" key="1">
    <citation type="journal article" date="2015" name="Genome Biol. Evol.">
        <title>Comparative Genomics of a Bacterivorous Green Alga Reveals Evolutionary Causalities and Consequences of Phago-Mixotrophic Mode of Nutrition.</title>
        <authorList>
            <person name="Burns J.A."/>
            <person name="Paasch A."/>
            <person name="Narechania A."/>
            <person name="Kim E."/>
        </authorList>
    </citation>
    <scope>NUCLEOTIDE SEQUENCE [LARGE SCALE GENOMIC DNA]</scope>
    <source>
        <strain evidence="10 11">PLY_AMNH</strain>
    </source>
</reference>
<dbReference type="FunFam" id="1.10.268.10:FF:000001">
    <property type="entry name" value="DNA gyrase subunit A"/>
    <property type="match status" value="1"/>
</dbReference>
<protein>
    <recommendedName>
        <fullName evidence="2">DNA topoisomerase (ATP-hydrolyzing)</fullName>
        <ecNumber evidence="2">5.6.2.2</ecNumber>
    </recommendedName>
</protein>
<dbReference type="PROSITE" id="PS52040">
    <property type="entry name" value="TOPO_IIA"/>
    <property type="match status" value="1"/>
</dbReference>
<name>A0AAE0FIL6_9CHLO</name>
<evidence type="ECO:0000313" key="10">
    <source>
        <dbReference type="EMBL" id="KAK3260324.1"/>
    </source>
</evidence>
<dbReference type="InterPro" id="IPR006691">
    <property type="entry name" value="GyrA/parC_rep"/>
</dbReference>
<gene>
    <name evidence="10" type="ORF">CYMTET_30713</name>
</gene>
<dbReference type="SUPFAM" id="SSF101904">
    <property type="entry name" value="GyrA/ParC C-terminal domain-like"/>
    <property type="match status" value="1"/>
</dbReference>
<feature type="region of interest" description="Disordered" evidence="8">
    <location>
        <begin position="621"/>
        <end position="666"/>
    </location>
</feature>
<dbReference type="PANTHER" id="PTHR43493:SF5">
    <property type="entry name" value="DNA GYRASE SUBUNIT A, CHLOROPLASTIC_MITOCHONDRIAL"/>
    <property type="match status" value="1"/>
</dbReference>
<dbReference type="GO" id="GO:0003918">
    <property type="term" value="F:DNA topoisomerase type II (double strand cut, ATP-hydrolyzing) activity"/>
    <property type="evidence" value="ECO:0007669"/>
    <property type="project" value="UniProtKB-EC"/>
</dbReference>
<dbReference type="InterPro" id="IPR050220">
    <property type="entry name" value="Type_II_DNA_Topoisomerases"/>
</dbReference>
<dbReference type="Pfam" id="PF00521">
    <property type="entry name" value="DNA_topoisoIV"/>
    <property type="match status" value="1"/>
</dbReference>
<feature type="region of interest" description="Disordered" evidence="8">
    <location>
        <begin position="357"/>
        <end position="385"/>
    </location>
</feature>
<keyword evidence="7" id="KW-0175">Coiled coil</keyword>
<feature type="domain" description="Topo IIA-type catalytic" evidence="9">
    <location>
        <begin position="1"/>
        <end position="147"/>
    </location>
</feature>
<evidence type="ECO:0000256" key="2">
    <source>
        <dbReference type="ARBA" id="ARBA00012895"/>
    </source>
</evidence>
<dbReference type="GO" id="GO:0006265">
    <property type="term" value="P:DNA topological change"/>
    <property type="evidence" value="ECO:0007669"/>
    <property type="project" value="InterPro"/>
</dbReference>
<comment type="caution">
    <text evidence="6">Lacks conserved residue(s) required for the propagation of feature annotation.</text>
</comment>
<keyword evidence="5" id="KW-0413">Isomerase</keyword>
<organism evidence="10 11">
    <name type="scientific">Cymbomonas tetramitiformis</name>
    <dbReference type="NCBI Taxonomy" id="36881"/>
    <lineage>
        <taxon>Eukaryota</taxon>
        <taxon>Viridiplantae</taxon>
        <taxon>Chlorophyta</taxon>
        <taxon>Pyramimonadophyceae</taxon>
        <taxon>Pyramimonadales</taxon>
        <taxon>Pyramimonadaceae</taxon>
        <taxon>Cymbomonas</taxon>
    </lineage>
</organism>
<feature type="compositionally biased region" description="Basic and acidic residues" evidence="8">
    <location>
        <begin position="561"/>
        <end position="576"/>
    </location>
</feature>
<evidence type="ECO:0000256" key="4">
    <source>
        <dbReference type="ARBA" id="ARBA00023125"/>
    </source>
</evidence>
<feature type="coiled-coil region" evidence="7">
    <location>
        <begin position="592"/>
        <end position="619"/>
    </location>
</feature>
<evidence type="ECO:0000256" key="8">
    <source>
        <dbReference type="SAM" id="MobiDB-lite"/>
    </source>
</evidence>
<dbReference type="GO" id="GO:0003677">
    <property type="term" value="F:DNA binding"/>
    <property type="evidence" value="ECO:0007669"/>
    <property type="project" value="UniProtKB-UniRule"/>
</dbReference>
<dbReference type="Gene3D" id="1.10.268.10">
    <property type="entry name" value="Topoisomerase, domain 3"/>
    <property type="match status" value="1"/>
</dbReference>
<dbReference type="InterPro" id="IPR035516">
    <property type="entry name" value="Gyrase/topoIV_suA_C"/>
</dbReference>
<dbReference type="GO" id="GO:0005524">
    <property type="term" value="F:ATP binding"/>
    <property type="evidence" value="ECO:0007669"/>
    <property type="project" value="InterPro"/>
</dbReference>
<evidence type="ECO:0000256" key="7">
    <source>
        <dbReference type="SAM" id="Coils"/>
    </source>
</evidence>
<comment type="catalytic activity">
    <reaction evidence="1">
        <text>ATP-dependent breakage, passage and rejoining of double-stranded DNA.</text>
        <dbReference type="EC" id="5.6.2.2"/>
    </reaction>
</comment>
<feature type="compositionally biased region" description="Acidic residues" evidence="8">
    <location>
        <begin position="361"/>
        <end position="385"/>
    </location>
</feature>
<comment type="caution">
    <text evidence="10">The sequence shown here is derived from an EMBL/GenBank/DDBJ whole genome shotgun (WGS) entry which is preliminary data.</text>
</comment>
<dbReference type="Gene3D" id="2.120.10.90">
    <property type="entry name" value="DNA gyrase/topoisomerase IV, subunit A, C-terminal"/>
    <property type="match status" value="1"/>
</dbReference>
<dbReference type="GO" id="GO:0009330">
    <property type="term" value="C:DNA topoisomerase type II (double strand cut, ATP-hydrolyzing) complex"/>
    <property type="evidence" value="ECO:0007669"/>
    <property type="project" value="TreeGrafter"/>
</dbReference>
<dbReference type="InterPro" id="IPR013760">
    <property type="entry name" value="Topo_IIA-like_dom_sf"/>
</dbReference>
<sequence length="803" mass="86841">MRPHKLGQVVERRARFHLEKARNRDHIVQGLLIALEHMDNVVETIRSSKDAQEATSQLRTVHGLSDLQADAVLGMPLRRLTGLEKGKLEAEHSELLGTISDLEGLLQQKERVLGVVKSEARALSAKYSLQRRTEIVEGESEIDDVDLLPNGESIVLLSERGYIKRLKADTFQAQNRGTRGKASGKLRENDRSKAMVSCRDHDHVLFFNERGVVYSVPAYRLPEGSRSSAGTPISQVLGTPQGEVTAMLPVGEFTDDDYLVMLTVGGYIKKTPLKAFTKIRSSGIVAIQLEPSDQLRWVRQAKSTDSIIVGAQNGNVIHFTADAKSLRPIGRAARGVRAMKLLKGEGLVGMDVLQSGRTETGADESDDSTDSESNSESDSSDEENLEAEGSFVLLITKKGLGKRVPVTAFRKQARGGRGLSGSQFNEGDSLAALQITNASGDGCDEETVLLGSHGGVVNRCKVGDISIQQRRSRGVQVLKLRPDDTVRSVAVVPASEADDVASEGEHMVVKGRRLQQMLDEEAKTPCRVCLLEACQVFEEAYDGEKSCWKCNREGGSGGEGSCREEGRSRKEDRRGESSSSVAAKKAAAAKAAAAAKSLAANEEKEAKAATAKQAALAEAASQAGTRAQEFRRSRMLTRMAQRGSSGRIIAGGPSEPLHPGLGVSEHSLPPPQPYGHHGSVSLDRTDAYGRRVDGRMDSECEARAAPLVCACPHVWTAIAPGPGCTRAFPAPSSAIWTPWGRVPGRTDAYRRRVDGRMDSVRPVLRHSFARLRTCGQPLHPGLGVPERCLPLHQPYMGTMGRVA</sequence>
<evidence type="ECO:0000256" key="1">
    <source>
        <dbReference type="ARBA" id="ARBA00000185"/>
    </source>
</evidence>
<dbReference type="GO" id="GO:0005737">
    <property type="term" value="C:cytoplasm"/>
    <property type="evidence" value="ECO:0007669"/>
    <property type="project" value="TreeGrafter"/>
</dbReference>
<evidence type="ECO:0000313" key="11">
    <source>
        <dbReference type="Proteomes" id="UP001190700"/>
    </source>
</evidence>
<dbReference type="InterPro" id="IPR002205">
    <property type="entry name" value="Topo_IIA_dom_A"/>
</dbReference>
<keyword evidence="11" id="KW-1185">Reference proteome</keyword>
<dbReference type="PANTHER" id="PTHR43493">
    <property type="entry name" value="DNA GYRASE/TOPOISOMERASE SUBUNIT A"/>
    <property type="match status" value="1"/>
</dbReference>
<dbReference type="Proteomes" id="UP001190700">
    <property type="component" value="Unassembled WGS sequence"/>
</dbReference>
<proteinExistence type="predicted"/>
<keyword evidence="3" id="KW-0799">Topoisomerase</keyword>
<evidence type="ECO:0000256" key="6">
    <source>
        <dbReference type="PROSITE-ProRule" id="PRU01384"/>
    </source>
</evidence>
<dbReference type="AlphaFoldDB" id="A0AAE0FIL6"/>
<evidence type="ECO:0000256" key="5">
    <source>
        <dbReference type="ARBA" id="ARBA00023235"/>
    </source>
</evidence>
<evidence type="ECO:0000256" key="3">
    <source>
        <dbReference type="ARBA" id="ARBA00023029"/>
    </source>
</evidence>
<keyword evidence="4 6" id="KW-0238">DNA-binding</keyword>
<dbReference type="InterPro" id="IPR013757">
    <property type="entry name" value="Topo_IIA_A_a_sf"/>
</dbReference>